<dbReference type="EMBL" id="VSRR010003438">
    <property type="protein sequence ID" value="MPC36160.1"/>
    <property type="molecule type" value="Genomic_DNA"/>
</dbReference>
<sequence>MTEERRNPIKTRIATTTTTITTGKPFPHTNLLLHMTSPILHSSSSSSSSCPGENSEPTTNFFAFPNSLSSLFRQRGEAWRGGKRREGKGRKGCAAYEVAGQREGARSCPACSGYYGKNQLDIETQLFGRRKWGLAVVVVVVMVVVVVVVSG</sequence>
<evidence type="ECO:0000313" key="3">
    <source>
        <dbReference type="Proteomes" id="UP000324222"/>
    </source>
</evidence>
<gene>
    <name evidence="2" type="ORF">E2C01_029607</name>
</gene>
<evidence type="ECO:0000313" key="2">
    <source>
        <dbReference type="EMBL" id="MPC36160.1"/>
    </source>
</evidence>
<keyword evidence="3" id="KW-1185">Reference proteome</keyword>
<keyword evidence="1" id="KW-1133">Transmembrane helix</keyword>
<accession>A0A5B7ENE2</accession>
<keyword evidence="1" id="KW-0472">Membrane</keyword>
<comment type="caution">
    <text evidence="2">The sequence shown here is derived from an EMBL/GenBank/DDBJ whole genome shotgun (WGS) entry which is preliminary data.</text>
</comment>
<organism evidence="2 3">
    <name type="scientific">Portunus trituberculatus</name>
    <name type="common">Swimming crab</name>
    <name type="synonym">Neptunus trituberculatus</name>
    <dbReference type="NCBI Taxonomy" id="210409"/>
    <lineage>
        <taxon>Eukaryota</taxon>
        <taxon>Metazoa</taxon>
        <taxon>Ecdysozoa</taxon>
        <taxon>Arthropoda</taxon>
        <taxon>Crustacea</taxon>
        <taxon>Multicrustacea</taxon>
        <taxon>Malacostraca</taxon>
        <taxon>Eumalacostraca</taxon>
        <taxon>Eucarida</taxon>
        <taxon>Decapoda</taxon>
        <taxon>Pleocyemata</taxon>
        <taxon>Brachyura</taxon>
        <taxon>Eubrachyura</taxon>
        <taxon>Portunoidea</taxon>
        <taxon>Portunidae</taxon>
        <taxon>Portuninae</taxon>
        <taxon>Portunus</taxon>
    </lineage>
</organism>
<name>A0A5B7ENE2_PORTR</name>
<evidence type="ECO:0000256" key="1">
    <source>
        <dbReference type="SAM" id="Phobius"/>
    </source>
</evidence>
<protein>
    <submittedName>
        <fullName evidence="2">Uncharacterized protein</fullName>
    </submittedName>
</protein>
<reference evidence="2 3" key="1">
    <citation type="submission" date="2019-05" db="EMBL/GenBank/DDBJ databases">
        <title>Another draft genome of Portunus trituberculatus and its Hox gene families provides insights of decapod evolution.</title>
        <authorList>
            <person name="Jeong J.-H."/>
            <person name="Song I."/>
            <person name="Kim S."/>
            <person name="Choi T."/>
            <person name="Kim D."/>
            <person name="Ryu S."/>
            <person name="Kim W."/>
        </authorList>
    </citation>
    <scope>NUCLEOTIDE SEQUENCE [LARGE SCALE GENOMIC DNA]</scope>
    <source>
        <tissue evidence="2">Muscle</tissue>
    </source>
</reference>
<feature type="transmembrane region" description="Helical" evidence="1">
    <location>
        <begin position="132"/>
        <end position="150"/>
    </location>
</feature>
<dbReference type="AlphaFoldDB" id="A0A5B7ENE2"/>
<proteinExistence type="predicted"/>
<dbReference type="Proteomes" id="UP000324222">
    <property type="component" value="Unassembled WGS sequence"/>
</dbReference>
<keyword evidence="1" id="KW-0812">Transmembrane</keyword>